<reference evidence="1" key="1">
    <citation type="submission" date="2019-04" db="EMBL/GenBank/DDBJ databases">
        <authorList>
            <person name="Alioto T."/>
            <person name="Alioto T."/>
        </authorList>
    </citation>
    <scope>NUCLEOTIDE SEQUENCE [LARGE SCALE GENOMIC DNA]</scope>
</reference>
<dbReference type="EMBL" id="CABDUW010000090">
    <property type="protein sequence ID" value="VTJ57961.1"/>
    <property type="molecule type" value="Genomic_DNA"/>
</dbReference>
<protein>
    <submittedName>
        <fullName evidence="1">Uncharacterized protein</fullName>
    </submittedName>
</protein>
<sequence>MAPLCWLLRVQAPGGYLVLGLQPAVRSPGSHSLSGKGSFCPPRETLFVSETWLSPLPTQNRALMDDGVSRQLSVRPVLSVLWSHFNLHSMP</sequence>
<organism evidence="1">
    <name type="scientific">Marmota monax</name>
    <name type="common">Woodchuck</name>
    <dbReference type="NCBI Taxonomy" id="9995"/>
    <lineage>
        <taxon>Eukaryota</taxon>
        <taxon>Metazoa</taxon>
        <taxon>Chordata</taxon>
        <taxon>Craniata</taxon>
        <taxon>Vertebrata</taxon>
        <taxon>Euteleostomi</taxon>
        <taxon>Mammalia</taxon>
        <taxon>Eutheria</taxon>
        <taxon>Euarchontoglires</taxon>
        <taxon>Glires</taxon>
        <taxon>Rodentia</taxon>
        <taxon>Sciuromorpha</taxon>
        <taxon>Sciuridae</taxon>
        <taxon>Xerinae</taxon>
        <taxon>Marmotini</taxon>
        <taxon>Marmota</taxon>
    </lineage>
</organism>
<evidence type="ECO:0000313" key="1">
    <source>
        <dbReference type="EMBL" id="VTJ57961.1"/>
    </source>
</evidence>
<dbReference type="AlphaFoldDB" id="A0A5E4AMI7"/>
<proteinExistence type="predicted"/>
<name>A0A5E4AMI7_MARMO</name>
<gene>
    <name evidence="1" type="ORF">MONAX_5E022671</name>
</gene>
<comment type="caution">
    <text evidence="1">The sequence shown here is derived from an EMBL/GenBank/DDBJ whole genome shotgun (WGS) entry which is preliminary data.</text>
</comment>
<accession>A0A5E4AMI7</accession>